<reference evidence="3" key="2">
    <citation type="journal article" date="2008" name="Int. J. Syst. Evol. Microbiol.">
        <title>Classification of halo(alkali)philic and halo(alkali)tolerant methanotrophs provisionally assigned to the genera Methylomicrobium and Methylobacter and emended description of the genus Methylomicrobium.</title>
        <authorList>
            <person name="Kalyuzhnaya M.G."/>
            <person name="Khmelenina V."/>
            <person name="Eshinimaev B."/>
            <person name="Sorokin D."/>
            <person name="Fuse H."/>
            <person name="Lidstrom M."/>
            <person name="Trotsenko Y."/>
        </authorList>
    </citation>
    <scope>NUCLEOTIDE SEQUENCE</scope>
    <source>
        <strain evidence="3">AMO1</strain>
    </source>
</reference>
<protein>
    <submittedName>
        <fullName evidence="3">Conserved protein</fullName>
    </submittedName>
</protein>
<dbReference type="EMBL" id="AY515686">
    <property type="protein sequence ID" value="AAS88981.1"/>
    <property type="molecule type" value="Genomic_DNA"/>
</dbReference>
<sequence length="376" mass="42892">MTLRFNIKTQAFLKPSNNKPILIIANSGRMLAETACRAGFKPWVVDLFADQDTRQLSEQTFRVESLAPSFLETIVADFKSRHANSPVTYGSGLEHHPESLEMIGRECELLGNDIETVLQLHPKKRFFECLDRLKIQYPYVVFAEPATCERWLIKPETGEGGLNIRWFHTGIPIEPDTYWQKYIEGTTCSALFLADGRNFQTIGFHTQWSENLDTDKPFLFAGVINRSPLSSEQKLRVHSWIGSIMQQIPLKGLNTIDFIVKDGQIYMLELNPRPSASMQLYDGDLFKAHINACRGILDDTKFANDPVCAYRILYADQKIAIPENFCWPKACRDLPIAGSIIRKGQPICSIIARDINVRNVHRQLNEVRQTIIQSFN</sequence>
<accession>Q6R3H3</accession>
<proteinExistence type="predicted"/>
<keyword evidence="1" id="KW-0547">Nucleotide-binding</keyword>
<reference evidence="3" key="1">
    <citation type="journal article" date="2004" name="Mol. Biol. Evol.">
        <title>The enigmatic planctomycetes may hold a key to the origins of methanogenesis and methylotrophy.</title>
        <authorList>
            <person name="Chistoserdova L."/>
            <person name="Jenkins C."/>
            <person name="Kalyuzhnaya M.G."/>
            <person name="Marx C.J."/>
            <person name="Lapidus A."/>
            <person name="Vorholt J.A."/>
            <person name="Staley J.T."/>
            <person name="Lidstrom M.E."/>
        </authorList>
    </citation>
    <scope>NUCLEOTIDE SEQUENCE</scope>
    <source>
        <strain evidence="3">AMO1</strain>
    </source>
</reference>
<dbReference type="InterPro" id="IPR011761">
    <property type="entry name" value="ATP-grasp"/>
</dbReference>
<feature type="domain" description="ATP-grasp" evidence="2">
    <location>
        <begin position="244"/>
        <end position="301"/>
    </location>
</feature>
<evidence type="ECO:0000259" key="2">
    <source>
        <dbReference type="PROSITE" id="PS50975"/>
    </source>
</evidence>
<organism evidence="3">
    <name type="scientific">Methylotuvimicrobium kenyense</name>
    <dbReference type="NCBI Taxonomy" id="269709"/>
    <lineage>
        <taxon>Bacteria</taxon>
        <taxon>Pseudomonadati</taxon>
        <taxon>Pseudomonadota</taxon>
        <taxon>Gammaproteobacteria</taxon>
        <taxon>Methylococcales</taxon>
        <taxon>Methylococcaceae</taxon>
        <taxon>Methylotuvimicrobium</taxon>
    </lineage>
</organism>
<dbReference type="Pfam" id="PF02655">
    <property type="entry name" value="ATP-grasp_3"/>
    <property type="match status" value="1"/>
</dbReference>
<dbReference type="InterPro" id="IPR003806">
    <property type="entry name" value="ATP-grasp_PylC-type"/>
</dbReference>
<evidence type="ECO:0000313" key="3">
    <source>
        <dbReference type="EMBL" id="AAS88981.1"/>
    </source>
</evidence>
<dbReference type="GO" id="GO:0046872">
    <property type="term" value="F:metal ion binding"/>
    <property type="evidence" value="ECO:0007669"/>
    <property type="project" value="InterPro"/>
</dbReference>
<dbReference type="InterPro" id="IPR016677">
    <property type="entry name" value="UCP016817_carboligase"/>
</dbReference>
<name>Q6R3H3_9GAMM</name>
<evidence type="ECO:0000256" key="1">
    <source>
        <dbReference type="PROSITE-ProRule" id="PRU00409"/>
    </source>
</evidence>
<dbReference type="PIRSF" id="PIRSF016817">
    <property type="entry name" value="UCP016817_carboligase"/>
    <property type="match status" value="1"/>
</dbReference>
<dbReference type="SUPFAM" id="SSF56059">
    <property type="entry name" value="Glutathione synthetase ATP-binding domain-like"/>
    <property type="match status" value="1"/>
</dbReference>
<dbReference type="PROSITE" id="PS50975">
    <property type="entry name" value="ATP_GRASP"/>
    <property type="match status" value="1"/>
</dbReference>
<dbReference type="AlphaFoldDB" id="Q6R3H3"/>
<dbReference type="Gene3D" id="3.30.470.20">
    <property type="entry name" value="ATP-grasp fold, B domain"/>
    <property type="match status" value="1"/>
</dbReference>
<dbReference type="GO" id="GO:0005524">
    <property type="term" value="F:ATP binding"/>
    <property type="evidence" value="ECO:0007669"/>
    <property type="project" value="UniProtKB-UniRule"/>
</dbReference>
<keyword evidence="1" id="KW-0067">ATP-binding</keyword>